<proteinExistence type="predicted"/>
<name>E6MQB5_9BACT</name>
<keyword evidence="3" id="KW-1185">Reference proteome</keyword>
<keyword evidence="1" id="KW-0812">Transmembrane</keyword>
<keyword evidence="1" id="KW-1133">Transmembrane helix</keyword>
<organism evidence="2 3">
    <name type="scientific">Segatella salivae DSM 15606</name>
    <dbReference type="NCBI Taxonomy" id="888832"/>
    <lineage>
        <taxon>Bacteria</taxon>
        <taxon>Pseudomonadati</taxon>
        <taxon>Bacteroidota</taxon>
        <taxon>Bacteroidia</taxon>
        <taxon>Bacteroidales</taxon>
        <taxon>Prevotellaceae</taxon>
        <taxon>Segatella</taxon>
    </lineage>
</organism>
<dbReference type="AlphaFoldDB" id="E6MQB5"/>
<dbReference type="EMBL" id="AEQO01000139">
    <property type="protein sequence ID" value="EFV04196.1"/>
    <property type="molecule type" value="Genomic_DNA"/>
</dbReference>
<dbReference type="HOGENOM" id="CLU_2524770_0_0_10"/>
<protein>
    <submittedName>
        <fullName evidence="2">Uncharacterized protein</fullName>
    </submittedName>
</protein>
<reference evidence="2 3" key="1">
    <citation type="submission" date="2010-12" db="EMBL/GenBank/DDBJ databases">
        <authorList>
            <person name="Muzny D."/>
            <person name="Qin X."/>
            <person name="Deng J."/>
            <person name="Jiang H."/>
            <person name="Liu Y."/>
            <person name="Qu J."/>
            <person name="Song X.-Z."/>
            <person name="Zhang L."/>
            <person name="Thornton R."/>
            <person name="Coyle M."/>
            <person name="Francisco L."/>
            <person name="Jackson L."/>
            <person name="Javaid M."/>
            <person name="Korchina V."/>
            <person name="Kovar C."/>
            <person name="Mata R."/>
            <person name="Mathew T."/>
            <person name="Ngo R."/>
            <person name="Nguyen L."/>
            <person name="Nguyen N."/>
            <person name="Okwuonu G."/>
            <person name="Ongeri F."/>
            <person name="Pham C."/>
            <person name="Simmons D."/>
            <person name="Wilczek-Boney K."/>
            <person name="Hale W."/>
            <person name="Jakkamsetti A."/>
            <person name="Pham P."/>
            <person name="Ruth R."/>
            <person name="San Lucas F."/>
            <person name="Warren J."/>
            <person name="Zhang J."/>
            <person name="Zhao Z."/>
            <person name="Zhou C."/>
            <person name="Zhu D."/>
            <person name="Lee S."/>
            <person name="Bess C."/>
            <person name="Blankenburg K."/>
            <person name="Forbes L."/>
            <person name="Fu Q."/>
            <person name="Gubbala S."/>
            <person name="Hirani K."/>
            <person name="Jayaseelan J.C."/>
            <person name="Lara F."/>
            <person name="Munidasa M."/>
            <person name="Palculict T."/>
            <person name="Patil S."/>
            <person name="Pu L.-L."/>
            <person name="Saada N."/>
            <person name="Tang L."/>
            <person name="Weissenberger G."/>
            <person name="Zhu Y."/>
            <person name="Hemphill L."/>
            <person name="Shang Y."/>
            <person name="Youmans B."/>
            <person name="Ayvaz T."/>
            <person name="Ross M."/>
            <person name="Santibanez J."/>
            <person name="Aqrawi P."/>
            <person name="Gross S."/>
            <person name="Joshi V."/>
            <person name="Fowler G."/>
            <person name="Nazareth L."/>
            <person name="Reid J."/>
            <person name="Worley K."/>
            <person name="Petrosino J."/>
            <person name="Highlander S."/>
            <person name="Gibbs R."/>
        </authorList>
    </citation>
    <scope>NUCLEOTIDE SEQUENCE [LARGE SCALE GENOMIC DNA]</scope>
    <source>
        <strain evidence="2 3">DSM 15606</strain>
    </source>
</reference>
<sequence>MRLTAVETQTNVVGQSAEGVTLARVVNEFIAHDYGIDHFKQVGRCAFLGVTCRWREGKNCKNLALHGFKHTFFFVHFTVFFLMQ</sequence>
<dbReference type="STRING" id="888832.HMPREF9420_1683"/>
<keyword evidence="1" id="KW-0472">Membrane</keyword>
<evidence type="ECO:0000313" key="2">
    <source>
        <dbReference type="EMBL" id="EFV04196.1"/>
    </source>
</evidence>
<evidence type="ECO:0000313" key="3">
    <source>
        <dbReference type="Proteomes" id="UP000003874"/>
    </source>
</evidence>
<dbReference type="Proteomes" id="UP000003874">
    <property type="component" value="Unassembled WGS sequence"/>
</dbReference>
<gene>
    <name evidence="2" type="ORF">HMPREF9420_1683</name>
</gene>
<evidence type="ECO:0000256" key="1">
    <source>
        <dbReference type="SAM" id="Phobius"/>
    </source>
</evidence>
<comment type="caution">
    <text evidence="2">The sequence shown here is derived from an EMBL/GenBank/DDBJ whole genome shotgun (WGS) entry which is preliminary data.</text>
</comment>
<feature type="transmembrane region" description="Helical" evidence="1">
    <location>
        <begin position="63"/>
        <end position="83"/>
    </location>
</feature>
<accession>E6MQB5</accession>